<dbReference type="Gene3D" id="3.30.420.40">
    <property type="match status" value="2"/>
</dbReference>
<dbReference type="NCBIfam" id="TIGR01175">
    <property type="entry name" value="pilM"/>
    <property type="match status" value="1"/>
</dbReference>
<gene>
    <name evidence="1" type="ORF">C9I98_12740</name>
</gene>
<dbReference type="Pfam" id="PF11104">
    <property type="entry name" value="PilM_2"/>
    <property type="match status" value="1"/>
</dbReference>
<proteinExistence type="predicted"/>
<dbReference type="InterPro" id="IPR043129">
    <property type="entry name" value="ATPase_NBD"/>
</dbReference>
<dbReference type="Gene3D" id="3.30.1490.300">
    <property type="match status" value="1"/>
</dbReference>
<dbReference type="EMBL" id="PYMA01000007">
    <property type="protein sequence ID" value="PSW19235.1"/>
    <property type="molecule type" value="Genomic_DNA"/>
</dbReference>
<evidence type="ECO:0000313" key="2">
    <source>
        <dbReference type="Proteomes" id="UP000241771"/>
    </source>
</evidence>
<protein>
    <submittedName>
        <fullName evidence="1">Pilus assembly protein PilM</fullName>
    </submittedName>
</protein>
<dbReference type="PANTHER" id="PTHR32432:SF3">
    <property type="entry name" value="ETHANOLAMINE UTILIZATION PROTEIN EUTJ"/>
    <property type="match status" value="1"/>
</dbReference>
<name>A0A2T3NSQ3_9GAMM</name>
<dbReference type="PIRSF" id="PIRSF019169">
    <property type="entry name" value="PilM"/>
    <property type="match status" value="1"/>
</dbReference>
<dbReference type="PANTHER" id="PTHR32432">
    <property type="entry name" value="CELL DIVISION PROTEIN FTSA-RELATED"/>
    <property type="match status" value="1"/>
</dbReference>
<dbReference type="AlphaFoldDB" id="A0A2T3NSQ3"/>
<dbReference type="InterPro" id="IPR050696">
    <property type="entry name" value="FtsA/MreB"/>
</dbReference>
<sequence>MFRNPLTIGIDIGHHSVKAVVLRQKKTDLELVAFAEVILTTPVLNEQHSVNAPSLLSAVRKLKKSLPFGARNAVLALPDSAVISKVIQLDTSLSEDEAVFAVEQALSASSPFPVEELSTDFFPLATDSFAEPAPTLPYQVFAARRETVENRVAVLRKAGLKPQVVELQTHALLWLESVTAQSHETDGQWGVVDVGQCRTAFCVNPANSAAYHRELAFGAESFEKPSTQMDLAGSTDTANLEARERFTKLLADNLRRQFQLYNSTHPRATLQGVWLSGGGQQFVVHQVLQRMLGISVKGLHPLAVFERSQKIDAALEQGMLGQYAVAAGLAVRGTAA</sequence>
<evidence type="ECO:0000313" key="1">
    <source>
        <dbReference type="EMBL" id="PSW19235.1"/>
    </source>
</evidence>
<keyword evidence="2" id="KW-1185">Reference proteome</keyword>
<dbReference type="Proteomes" id="UP000241771">
    <property type="component" value="Unassembled WGS sequence"/>
</dbReference>
<reference evidence="1 2" key="1">
    <citation type="submission" date="2018-01" db="EMBL/GenBank/DDBJ databases">
        <title>Whole genome sequencing of Histamine producing bacteria.</title>
        <authorList>
            <person name="Butler K."/>
        </authorList>
    </citation>
    <scope>NUCLEOTIDE SEQUENCE [LARGE SCALE GENOMIC DNA]</scope>
    <source>
        <strain evidence="1 2">DSM 100436</strain>
    </source>
</reference>
<dbReference type="InterPro" id="IPR005883">
    <property type="entry name" value="PilM"/>
</dbReference>
<dbReference type="RefSeq" id="WP_107272048.1">
    <property type="nucleotide sequence ID" value="NZ_PYMA01000007.1"/>
</dbReference>
<dbReference type="SUPFAM" id="SSF53067">
    <property type="entry name" value="Actin-like ATPase domain"/>
    <property type="match status" value="1"/>
</dbReference>
<organism evidence="1 2">
    <name type="scientific">Photobacterium sanctipauli</name>
    <dbReference type="NCBI Taxonomy" id="1342794"/>
    <lineage>
        <taxon>Bacteria</taxon>
        <taxon>Pseudomonadati</taxon>
        <taxon>Pseudomonadota</taxon>
        <taxon>Gammaproteobacteria</taxon>
        <taxon>Vibrionales</taxon>
        <taxon>Vibrionaceae</taxon>
        <taxon>Photobacterium</taxon>
    </lineage>
</organism>
<accession>A0A2T3NSQ3</accession>
<comment type="caution">
    <text evidence="1">The sequence shown here is derived from an EMBL/GenBank/DDBJ whole genome shotgun (WGS) entry which is preliminary data.</text>
</comment>